<dbReference type="GO" id="GO:0005886">
    <property type="term" value="C:plasma membrane"/>
    <property type="evidence" value="ECO:0007669"/>
    <property type="project" value="TreeGrafter"/>
</dbReference>
<evidence type="ECO:0000256" key="2">
    <source>
        <dbReference type="ARBA" id="ARBA00009399"/>
    </source>
</evidence>
<dbReference type="eggNOG" id="COG2246">
    <property type="taxonomic scope" value="Bacteria"/>
</dbReference>
<accession>C6XS31</accession>
<evidence type="ECO:0000256" key="4">
    <source>
        <dbReference type="ARBA" id="ARBA00022989"/>
    </source>
</evidence>
<dbReference type="EMBL" id="CP001679">
    <property type="protein sequence ID" value="ACT60872.1"/>
    <property type="molecule type" value="Genomic_DNA"/>
</dbReference>
<dbReference type="RefSeq" id="WP_012778259.1">
    <property type="nucleotide sequence ID" value="NC_012983.1"/>
</dbReference>
<dbReference type="Proteomes" id="UP000002745">
    <property type="component" value="Plasmid pHbal01"/>
</dbReference>
<dbReference type="HOGENOM" id="CLU_1774887_0_0_5"/>
<feature type="transmembrane region" description="Helical" evidence="6">
    <location>
        <begin position="23"/>
        <end position="44"/>
    </location>
</feature>
<proteinExistence type="inferred from homology"/>
<dbReference type="InterPro" id="IPR051401">
    <property type="entry name" value="GtrA_CellWall_Glycosyl"/>
</dbReference>
<keyword evidence="9" id="KW-1185">Reference proteome</keyword>
<dbReference type="KEGG" id="hba:Hbal_3205"/>
<keyword evidence="3 6" id="KW-0812">Transmembrane</keyword>
<reference evidence="9" key="1">
    <citation type="journal article" date="2011" name="J. Bacteriol.">
        <title>Genome sequences of eight morphologically diverse alphaproteobacteria.</title>
        <authorList>
            <consortium name="US DOE Joint Genome Institute"/>
            <person name="Brown P.J."/>
            <person name="Kysela D.T."/>
            <person name="Buechlein A."/>
            <person name="Hemmerich C."/>
            <person name="Brun Y.V."/>
        </authorList>
    </citation>
    <scope>NUCLEOTIDE SEQUENCE [LARGE SCALE GENOMIC DNA]</scope>
    <source>
        <strain evidence="9">ATCC 49814 / DSM 5838 / IFAM 1418</strain>
        <plasmid evidence="9">pHbal01</plasmid>
    </source>
</reference>
<evidence type="ECO:0000313" key="9">
    <source>
        <dbReference type="Proteomes" id="UP000002745"/>
    </source>
</evidence>
<feature type="transmembrane region" description="Helical" evidence="6">
    <location>
        <begin position="56"/>
        <end position="73"/>
    </location>
</feature>
<evidence type="ECO:0000256" key="1">
    <source>
        <dbReference type="ARBA" id="ARBA00004141"/>
    </source>
</evidence>
<evidence type="ECO:0000256" key="3">
    <source>
        <dbReference type="ARBA" id="ARBA00022692"/>
    </source>
</evidence>
<evidence type="ECO:0000313" key="8">
    <source>
        <dbReference type="EMBL" id="ACT60872.1"/>
    </source>
</evidence>
<keyword evidence="5 6" id="KW-0472">Membrane</keyword>
<dbReference type="GO" id="GO:0000271">
    <property type="term" value="P:polysaccharide biosynthetic process"/>
    <property type="evidence" value="ECO:0007669"/>
    <property type="project" value="InterPro"/>
</dbReference>
<feature type="transmembrane region" description="Helical" evidence="6">
    <location>
        <begin position="85"/>
        <end position="105"/>
    </location>
</feature>
<dbReference type="PANTHER" id="PTHR38459:SF1">
    <property type="entry name" value="PROPHAGE BACTOPRENOL-LINKED GLUCOSE TRANSLOCASE HOMOLOG"/>
    <property type="match status" value="1"/>
</dbReference>
<dbReference type="InterPro" id="IPR007267">
    <property type="entry name" value="GtrA_DPMS_TM"/>
</dbReference>
<geneLocation type="plasmid" evidence="8 9">
    <name>pHbal01</name>
</geneLocation>
<feature type="transmembrane region" description="Helical" evidence="6">
    <location>
        <begin position="111"/>
        <end position="131"/>
    </location>
</feature>
<evidence type="ECO:0000259" key="7">
    <source>
        <dbReference type="Pfam" id="PF04138"/>
    </source>
</evidence>
<protein>
    <submittedName>
        <fullName evidence="8">GtrA family protein</fullName>
    </submittedName>
</protein>
<evidence type="ECO:0000256" key="6">
    <source>
        <dbReference type="SAM" id="Phobius"/>
    </source>
</evidence>
<dbReference type="Pfam" id="PF04138">
    <property type="entry name" value="GtrA_DPMS_TM"/>
    <property type="match status" value="1"/>
</dbReference>
<sequence>MSDILEKLPLEKFGLNADQAKKLIRFVLVGGVNTLLYLGLAIGFHEFGLSLDLSHALALFLSLVTSYLGHKIFTFEVKGQHKKSGFRFVIATILIMLTQYGLIVLLKQTHLAANLILLASSAYYPISSFIIHNCWTFRLKTSPQSP</sequence>
<dbReference type="PANTHER" id="PTHR38459">
    <property type="entry name" value="PROPHAGE BACTOPRENOL-LINKED GLUCOSE TRANSLOCASE HOMOLOG"/>
    <property type="match status" value="1"/>
</dbReference>
<gene>
    <name evidence="8" type="ordered locus">Hbal_3205</name>
</gene>
<dbReference type="AlphaFoldDB" id="C6XS31"/>
<name>C6XS31_HIRBI</name>
<keyword evidence="4 6" id="KW-1133">Transmembrane helix</keyword>
<comment type="subcellular location">
    <subcellularLocation>
        <location evidence="1">Membrane</location>
        <topology evidence="1">Multi-pass membrane protein</topology>
    </subcellularLocation>
</comment>
<feature type="domain" description="GtrA/DPMS transmembrane" evidence="7">
    <location>
        <begin position="25"/>
        <end position="137"/>
    </location>
</feature>
<evidence type="ECO:0000256" key="5">
    <source>
        <dbReference type="ARBA" id="ARBA00023136"/>
    </source>
</evidence>
<dbReference type="OrthoDB" id="7999547at2"/>
<organism evidence="8 9">
    <name type="scientific">Hirschia baltica (strain ATCC 49814 / DSM 5838 / IFAM 1418)</name>
    <dbReference type="NCBI Taxonomy" id="582402"/>
    <lineage>
        <taxon>Bacteria</taxon>
        <taxon>Pseudomonadati</taxon>
        <taxon>Pseudomonadota</taxon>
        <taxon>Alphaproteobacteria</taxon>
        <taxon>Hyphomonadales</taxon>
        <taxon>Hyphomonadaceae</taxon>
        <taxon>Hirschia</taxon>
    </lineage>
</organism>
<keyword evidence="8" id="KW-0614">Plasmid</keyword>
<comment type="similarity">
    <text evidence="2">Belongs to the GtrA family.</text>
</comment>